<protein>
    <submittedName>
        <fullName evidence="1">DUF1566 domain-containing protein</fullName>
    </submittedName>
</protein>
<evidence type="ECO:0000313" key="1">
    <source>
        <dbReference type="EMBL" id="RGT96133.1"/>
    </source>
</evidence>
<dbReference type="RefSeq" id="WP_117852437.1">
    <property type="nucleotide sequence ID" value="NZ_JAKKWV010000002.1"/>
</dbReference>
<dbReference type="PROSITE" id="PS51257">
    <property type="entry name" value="PROKAR_LIPOPROTEIN"/>
    <property type="match status" value="1"/>
</dbReference>
<dbReference type="EMBL" id="QRXI01000005">
    <property type="protein sequence ID" value="RGT96133.1"/>
    <property type="molecule type" value="Genomic_DNA"/>
</dbReference>
<gene>
    <name evidence="1" type="ORF">DWX04_05325</name>
</gene>
<evidence type="ECO:0000313" key="2">
    <source>
        <dbReference type="Proteomes" id="UP000283833"/>
    </source>
</evidence>
<name>A0A412QY86_PHOVU</name>
<dbReference type="Proteomes" id="UP000283833">
    <property type="component" value="Unassembled WGS sequence"/>
</dbReference>
<organism evidence="1 2">
    <name type="scientific">Phocaeicola vulgatus</name>
    <name type="common">Bacteroides vulgatus</name>
    <dbReference type="NCBI Taxonomy" id="821"/>
    <lineage>
        <taxon>Bacteria</taxon>
        <taxon>Pseudomonadati</taxon>
        <taxon>Bacteroidota</taxon>
        <taxon>Bacteroidia</taxon>
        <taxon>Bacteroidales</taxon>
        <taxon>Bacteroidaceae</taxon>
        <taxon>Phocaeicola</taxon>
    </lineage>
</organism>
<proteinExistence type="predicted"/>
<accession>A0A412QY86</accession>
<comment type="caution">
    <text evidence="1">The sequence shown here is derived from an EMBL/GenBank/DDBJ whole genome shotgun (WGS) entry which is preliminary data.</text>
</comment>
<sequence>MKIFYTICAAFMAATIASCDAHQDFPDTSMKIGDILCTDGKVVRYEEMKAQEKTPIAVVFYVNQKEDIEGTGYAVYLKDIEPCAYSDSIGIKHDTSADLAAFDGNSNTHAMYSTYTSPAAESVFDMWKYGQSAYIPSVAQLYLLYDTRNKVNEYIRKCGGDEIQNNPDECWYWTSTEVKNQETDKAWLFSLASGAIQETPKTQAHKIRPIITLYN</sequence>
<reference evidence="1 2" key="1">
    <citation type="submission" date="2018-08" db="EMBL/GenBank/DDBJ databases">
        <title>A genome reference for cultivated species of the human gut microbiota.</title>
        <authorList>
            <person name="Zou Y."/>
            <person name="Xue W."/>
            <person name="Luo G."/>
        </authorList>
    </citation>
    <scope>NUCLEOTIDE SEQUENCE [LARGE SCALE GENOMIC DNA]</scope>
    <source>
        <strain evidence="1 2">AF18-14</strain>
    </source>
</reference>
<dbReference type="AlphaFoldDB" id="A0A412QY86"/>